<dbReference type="InterPro" id="IPR022037">
    <property type="entry name" value="DUF3606"/>
</dbReference>
<reference evidence="1 2" key="1">
    <citation type="submission" date="2017-10" db="EMBL/GenBank/DDBJ databases">
        <title>Sphingobium yanoikuyae S72.</title>
        <authorList>
            <person name="Sanchez E."/>
            <person name="Bustos P."/>
            <person name="Mendoza P."/>
            <person name="Guo X."/>
            <person name="Mendoza A."/>
        </authorList>
    </citation>
    <scope>NUCLEOTIDE SEQUENCE [LARGE SCALE GENOMIC DNA]</scope>
    <source>
        <strain evidence="1 2">S72</strain>
    </source>
</reference>
<proteinExistence type="predicted"/>
<sequence length="69" mass="7877">MDRPEGRFDPLCATIPADKKYVCLDRSDEADYWRSHFGATRDELERAVEAVRHGYAAVSVYFSQGSVTY</sequence>
<accession>A0A291MXJ6</accession>
<dbReference type="GeneID" id="57776660"/>
<gene>
    <name evidence="1" type="ORF">A6768_07400</name>
</gene>
<protein>
    <submittedName>
        <fullName evidence="1">DUF3606 domain-containing protein</fullName>
    </submittedName>
</protein>
<dbReference type="AlphaFoldDB" id="A0A291MXJ6"/>
<dbReference type="RefSeq" id="WP_097383116.1">
    <property type="nucleotide sequence ID" value="NZ_CP023741.1"/>
</dbReference>
<dbReference type="Proteomes" id="UP000219422">
    <property type="component" value="Chromosome"/>
</dbReference>
<dbReference type="EMBL" id="CP023741">
    <property type="protein sequence ID" value="ATI79864.1"/>
    <property type="molecule type" value="Genomic_DNA"/>
</dbReference>
<dbReference type="Pfam" id="PF12244">
    <property type="entry name" value="DUF3606"/>
    <property type="match status" value="1"/>
</dbReference>
<dbReference type="KEGG" id="sya:A6768_07400"/>
<organism evidence="1 2">
    <name type="scientific">Sphingobium yanoikuyae</name>
    <name type="common">Sphingomonas yanoikuyae</name>
    <dbReference type="NCBI Taxonomy" id="13690"/>
    <lineage>
        <taxon>Bacteria</taxon>
        <taxon>Pseudomonadati</taxon>
        <taxon>Pseudomonadota</taxon>
        <taxon>Alphaproteobacteria</taxon>
        <taxon>Sphingomonadales</taxon>
        <taxon>Sphingomonadaceae</taxon>
        <taxon>Sphingobium</taxon>
    </lineage>
</organism>
<evidence type="ECO:0000313" key="1">
    <source>
        <dbReference type="EMBL" id="ATI79864.1"/>
    </source>
</evidence>
<name>A0A291MXJ6_SPHYA</name>
<evidence type="ECO:0000313" key="2">
    <source>
        <dbReference type="Proteomes" id="UP000219422"/>
    </source>
</evidence>